<evidence type="ECO:0000256" key="6">
    <source>
        <dbReference type="ARBA" id="ARBA00022989"/>
    </source>
</evidence>
<dbReference type="PANTHER" id="PTHR34702:SF1">
    <property type="entry name" value="NA(+)_H(+) ANTIPORTER SUBUNIT F"/>
    <property type="match status" value="1"/>
</dbReference>
<keyword evidence="4" id="KW-1003">Cell membrane</keyword>
<dbReference type="Proteomes" id="UP001299608">
    <property type="component" value="Unassembled WGS sequence"/>
</dbReference>
<gene>
    <name evidence="10" type="ORF">G5B36_25445</name>
    <name evidence="9" type="ORF">L0N08_27580</name>
</gene>
<evidence type="ECO:0000256" key="1">
    <source>
        <dbReference type="ARBA" id="ARBA00004651"/>
    </source>
</evidence>
<comment type="similarity">
    <text evidence="2">Belongs to the CPA3 antiporters (TC 2.A.63) subunit F family.</text>
</comment>
<evidence type="ECO:0000256" key="5">
    <source>
        <dbReference type="ARBA" id="ARBA00022692"/>
    </source>
</evidence>
<feature type="transmembrane region" description="Helical" evidence="8">
    <location>
        <begin position="40"/>
        <end position="60"/>
    </location>
</feature>
<evidence type="ECO:0000313" key="9">
    <source>
        <dbReference type="EMBL" id="MCG4749174.1"/>
    </source>
</evidence>
<evidence type="ECO:0000313" key="12">
    <source>
        <dbReference type="Proteomes" id="UP001299608"/>
    </source>
</evidence>
<accession>A0AAW5CA66</accession>
<evidence type="ECO:0000256" key="7">
    <source>
        <dbReference type="ARBA" id="ARBA00023136"/>
    </source>
</evidence>
<evidence type="ECO:0000256" key="3">
    <source>
        <dbReference type="ARBA" id="ARBA00022448"/>
    </source>
</evidence>
<feature type="transmembrane region" description="Helical" evidence="8">
    <location>
        <begin position="12"/>
        <end position="28"/>
    </location>
</feature>
<dbReference type="GO" id="GO:0005886">
    <property type="term" value="C:plasma membrane"/>
    <property type="evidence" value="ECO:0007669"/>
    <property type="project" value="UniProtKB-SubCell"/>
</dbReference>
<dbReference type="InterPro" id="IPR007208">
    <property type="entry name" value="MrpF/PhaF-like"/>
</dbReference>
<evidence type="ECO:0000256" key="8">
    <source>
        <dbReference type="SAM" id="Phobius"/>
    </source>
</evidence>
<reference evidence="10 11" key="1">
    <citation type="journal article" date="2020" name="Cell Host Microbe">
        <title>Functional and Genomic Variation between Human-Derived Isolates of Lachnospiraceae Reveals Inter- and Intra-Species Diversity.</title>
        <authorList>
            <person name="Sorbara M.T."/>
            <person name="Littmann E.R."/>
            <person name="Fontana E."/>
            <person name="Moody T.U."/>
            <person name="Kohout C.E."/>
            <person name="Gjonbalaj M."/>
            <person name="Eaton V."/>
            <person name="Seok R."/>
            <person name="Leiner I.M."/>
            <person name="Pamer E.G."/>
        </authorList>
    </citation>
    <scope>NUCLEOTIDE SEQUENCE [LARGE SCALE GENOMIC DNA]</scope>
    <source>
        <strain evidence="10 11">MSK.1.17</strain>
    </source>
</reference>
<sequence length="129" mass="14125">MDVIGQVYDRLLGGSVIVLAVLIILSIIRSVRGPGIADRIIAVNMIGTMIIMIIAILSVYLDENYLVDVCLIYAMLSFLGVVVLCKVYTGVYLQRKNRKADLGAIEDNVNRQGVDTADASDTYEKEEGI</sequence>
<dbReference type="GO" id="GO:0015385">
    <property type="term" value="F:sodium:proton antiporter activity"/>
    <property type="evidence" value="ECO:0007669"/>
    <property type="project" value="TreeGrafter"/>
</dbReference>
<evidence type="ECO:0000256" key="2">
    <source>
        <dbReference type="ARBA" id="ARBA00009212"/>
    </source>
</evidence>
<keyword evidence="3" id="KW-0813">Transport</keyword>
<reference evidence="9" key="3">
    <citation type="submission" date="2022-01" db="EMBL/GenBank/DDBJ databases">
        <title>Collection of gut derived symbiotic bacterial strains cultured from healthy donors.</title>
        <authorList>
            <person name="Lin H."/>
            <person name="Kohout C."/>
            <person name="Waligurski E."/>
            <person name="Pamer E.G."/>
        </authorList>
    </citation>
    <scope>NUCLEOTIDE SEQUENCE</scope>
    <source>
        <strain evidence="9">DFI.6.55</strain>
    </source>
</reference>
<protein>
    <submittedName>
        <fullName evidence="9">Monovalent cation/H+ antiporter complex subunit F</fullName>
    </submittedName>
    <submittedName>
        <fullName evidence="10">Sodium:proton antiporter</fullName>
    </submittedName>
</protein>
<dbReference type="PANTHER" id="PTHR34702">
    <property type="entry name" value="NA(+)/H(+) ANTIPORTER SUBUNIT F1"/>
    <property type="match status" value="1"/>
</dbReference>
<dbReference type="Pfam" id="PF04066">
    <property type="entry name" value="MrpF_PhaF"/>
    <property type="match status" value="1"/>
</dbReference>
<comment type="caution">
    <text evidence="9">The sequence shown here is derived from an EMBL/GenBank/DDBJ whole genome shotgun (WGS) entry which is preliminary data.</text>
</comment>
<dbReference type="AlphaFoldDB" id="A0AAW5CA66"/>
<comment type="subcellular location">
    <subcellularLocation>
        <location evidence="1">Cell membrane</location>
        <topology evidence="1">Multi-pass membrane protein</topology>
    </subcellularLocation>
</comment>
<name>A0AAW5CA66_9FIRM</name>
<dbReference type="Proteomes" id="UP000669239">
    <property type="component" value="Unassembled WGS sequence"/>
</dbReference>
<keyword evidence="7 8" id="KW-0472">Membrane</keyword>
<dbReference type="RefSeq" id="WP_117560914.1">
    <property type="nucleotide sequence ID" value="NZ_JAAITT010000054.1"/>
</dbReference>
<dbReference type="EMBL" id="JAKNGE010000054">
    <property type="protein sequence ID" value="MCG4749174.1"/>
    <property type="molecule type" value="Genomic_DNA"/>
</dbReference>
<keyword evidence="5 8" id="KW-0812">Transmembrane</keyword>
<evidence type="ECO:0000313" key="10">
    <source>
        <dbReference type="EMBL" id="NSJ52010.1"/>
    </source>
</evidence>
<keyword evidence="11" id="KW-1185">Reference proteome</keyword>
<organism evidence="9 12">
    <name type="scientific">Enterocloster aldenensis</name>
    <dbReference type="NCBI Taxonomy" id="358742"/>
    <lineage>
        <taxon>Bacteria</taxon>
        <taxon>Bacillati</taxon>
        <taxon>Bacillota</taxon>
        <taxon>Clostridia</taxon>
        <taxon>Lachnospirales</taxon>
        <taxon>Lachnospiraceae</taxon>
        <taxon>Enterocloster</taxon>
    </lineage>
</organism>
<feature type="transmembrane region" description="Helical" evidence="8">
    <location>
        <begin position="66"/>
        <end position="89"/>
    </location>
</feature>
<evidence type="ECO:0000256" key="4">
    <source>
        <dbReference type="ARBA" id="ARBA00022475"/>
    </source>
</evidence>
<reference evidence="10" key="2">
    <citation type="submission" date="2020-02" db="EMBL/GenBank/DDBJ databases">
        <authorList>
            <person name="Littmann E."/>
            <person name="Sorbara M."/>
        </authorList>
    </citation>
    <scope>NUCLEOTIDE SEQUENCE</scope>
    <source>
        <strain evidence="10">MSK.1.17</strain>
    </source>
</reference>
<dbReference type="EMBL" id="JAAITT010000054">
    <property type="protein sequence ID" value="NSJ52010.1"/>
    <property type="molecule type" value="Genomic_DNA"/>
</dbReference>
<keyword evidence="6 8" id="KW-1133">Transmembrane helix</keyword>
<proteinExistence type="inferred from homology"/>
<evidence type="ECO:0000313" key="11">
    <source>
        <dbReference type="Proteomes" id="UP000669239"/>
    </source>
</evidence>